<organism evidence="10 11">
    <name type="scientific">Falsiroseomonas tokyonensis</name>
    <dbReference type="NCBI Taxonomy" id="430521"/>
    <lineage>
        <taxon>Bacteria</taxon>
        <taxon>Pseudomonadati</taxon>
        <taxon>Pseudomonadota</taxon>
        <taxon>Alphaproteobacteria</taxon>
        <taxon>Acetobacterales</taxon>
        <taxon>Roseomonadaceae</taxon>
        <taxon>Falsiroseomonas</taxon>
    </lineage>
</organism>
<dbReference type="RefSeq" id="WP_216838998.1">
    <property type="nucleotide sequence ID" value="NZ_JAFNJS010000008.1"/>
</dbReference>
<dbReference type="InterPro" id="IPR003594">
    <property type="entry name" value="HATPase_dom"/>
</dbReference>
<reference evidence="11" key="1">
    <citation type="journal article" date="2019" name="Int. J. Syst. Evol. Microbiol.">
        <title>The Global Catalogue of Microorganisms (GCM) 10K type strain sequencing project: providing services to taxonomists for standard genome sequencing and annotation.</title>
        <authorList>
            <consortium name="The Broad Institute Genomics Platform"/>
            <consortium name="The Broad Institute Genome Sequencing Center for Infectious Disease"/>
            <person name="Wu L."/>
            <person name="Ma J."/>
        </authorList>
    </citation>
    <scope>NUCLEOTIDE SEQUENCE [LARGE SCALE GENOMIC DNA]</scope>
    <source>
        <strain evidence="11">CGMCC 1.16855</strain>
    </source>
</reference>
<keyword evidence="7" id="KW-1133">Transmembrane helix</keyword>
<evidence type="ECO:0000256" key="7">
    <source>
        <dbReference type="SAM" id="Phobius"/>
    </source>
</evidence>
<keyword evidence="3 5" id="KW-0597">Phosphoprotein</keyword>
<comment type="caution">
    <text evidence="10">The sequence shown here is derived from an EMBL/GenBank/DDBJ whole genome shotgun (WGS) entry which is preliminary data.</text>
</comment>
<feature type="region of interest" description="Disordered" evidence="6">
    <location>
        <begin position="693"/>
        <end position="714"/>
    </location>
</feature>
<evidence type="ECO:0000256" key="6">
    <source>
        <dbReference type="SAM" id="MobiDB-lite"/>
    </source>
</evidence>
<dbReference type="SMART" id="SM00388">
    <property type="entry name" value="HisKA"/>
    <property type="match status" value="1"/>
</dbReference>
<evidence type="ECO:0000259" key="8">
    <source>
        <dbReference type="PROSITE" id="PS50109"/>
    </source>
</evidence>
<feature type="domain" description="Histidine kinase" evidence="8">
    <location>
        <begin position="364"/>
        <end position="589"/>
    </location>
</feature>
<accession>A0ABV7BYW4</accession>
<keyword evidence="11" id="KW-1185">Reference proteome</keyword>
<comment type="catalytic activity">
    <reaction evidence="1">
        <text>ATP + protein L-histidine = ADP + protein N-phospho-L-histidine.</text>
        <dbReference type="EC" id="2.7.13.3"/>
    </reaction>
</comment>
<protein>
    <recommendedName>
        <fullName evidence="2">histidine kinase</fullName>
        <ecNumber evidence="2">2.7.13.3</ecNumber>
    </recommendedName>
</protein>
<evidence type="ECO:0000259" key="9">
    <source>
        <dbReference type="PROSITE" id="PS50110"/>
    </source>
</evidence>
<dbReference type="EC" id="2.7.13.3" evidence="2"/>
<dbReference type="CDD" id="cd12914">
    <property type="entry name" value="PDC1_DGC_like"/>
    <property type="match status" value="1"/>
</dbReference>
<feature type="domain" description="Response regulatory" evidence="9">
    <location>
        <begin position="604"/>
        <end position="742"/>
    </location>
</feature>
<dbReference type="InterPro" id="IPR003661">
    <property type="entry name" value="HisK_dim/P_dom"/>
</dbReference>
<evidence type="ECO:0000256" key="1">
    <source>
        <dbReference type="ARBA" id="ARBA00000085"/>
    </source>
</evidence>
<dbReference type="Pfam" id="PF02518">
    <property type="entry name" value="HATPase_c"/>
    <property type="match status" value="1"/>
</dbReference>
<evidence type="ECO:0000256" key="2">
    <source>
        <dbReference type="ARBA" id="ARBA00012438"/>
    </source>
</evidence>
<evidence type="ECO:0000256" key="4">
    <source>
        <dbReference type="ARBA" id="ARBA00023012"/>
    </source>
</evidence>
<dbReference type="CDD" id="cd17546">
    <property type="entry name" value="REC_hyHK_CKI1_RcsC-like"/>
    <property type="match status" value="1"/>
</dbReference>
<evidence type="ECO:0000256" key="5">
    <source>
        <dbReference type="PROSITE-ProRule" id="PRU00169"/>
    </source>
</evidence>
<sequence length="899" mass="95603">MVPRITPLRSALRRSLGLGAPRPSEPRPWLLFSAAVGLVALCLVGIYSILMHRGQEDAIAEAERLTQGVAAGLADQLTRAMQTVDLVLVDATERLAELEPGQVARQVTTRVRDVPQMRALLITDAQGFILASSVEGLREASVADREWFRLLRFGGQAVRLGAPEAGRYLGPSGRAVGQAGGLYAIPYGRALRGPRGEFLGSIVAILNPDYLVGVARRHAESFGAAIRIHSFQGLLLARSDGRVDGVGELNASSWVFRDFLPRRESGTWSGLDQDRAEVVASFAVTRQGAFVVEVARNREDVLDSAHRLGALLAAGVAAAAVVTLVALWLLVRQAQALKMQGQRLTESERHAVAASRAKEEFLASMSHEIRTPMNGVIGMTGLLLDTRLDSLQRRYAETIQGSAEHLMMVLNDILDFSKLEAGALQLEAVPFNIEAEIATIVELFAPRAAAKGVELVCALSPDLPARVMGDPGRIRQMLFNLVGNAVKFTETGWIQVAISVDAELDYWRLRVSVSDTGIGIERDKIAMLFERFTQADASIRRKYGGTGLGLAICKRLAEEMGGGIEAVPRLAGVRNGGGSVFRFTVKIGRVEGEQQPQAGLSGRRVLVVDDLPLNREILVRQLAGMGAEAAAVSDGGTALAALRAAASQGRPFEAVVLDGQLPDGDGLALARRIRQEWEAFGQPRLLLCASGSADPREAQGHSPGLGGGQGAGQGAGHQGVLDGLLLKPALPSRLRDALLLALTPRPEAPPAPVPEPVEGPQIRILLVEDNATNQLVMRTVLSRAGAVVDVAGDGAQAVEASRGALYDAILMDLQMPVMDGLEATRAIRAQPGPNREARIIGLTAAVGPEFERQCREAGMNDYLGKPVQRDTLLRKLGLMAPAPAGAQPGASPPAGTRAA</sequence>
<feature type="transmembrane region" description="Helical" evidence="7">
    <location>
        <begin position="308"/>
        <end position="331"/>
    </location>
</feature>
<evidence type="ECO:0000313" key="11">
    <source>
        <dbReference type="Proteomes" id="UP001595420"/>
    </source>
</evidence>
<dbReference type="PANTHER" id="PTHR45339:SF1">
    <property type="entry name" value="HYBRID SIGNAL TRANSDUCTION HISTIDINE KINASE J"/>
    <property type="match status" value="1"/>
</dbReference>
<evidence type="ECO:0000256" key="3">
    <source>
        <dbReference type="ARBA" id="ARBA00022553"/>
    </source>
</evidence>
<dbReference type="PROSITE" id="PS50110">
    <property type="entry name" value="RESPONSE_REGULATORY"/>
    <property type="match status" value="2"/>
</dbReference>
<keyword evidence="4" id="KW-0902">Two-component regulatory system</keyword>
<feature type="compositionally biased region" description="Gly residues" evidence="6">
    <location>
        <begin position="703"/>
        <end position="714"/>
    </location>
</feature>
<dbReference type="InterPro" id="IPR001789">
    <property type="entry name" value="Sig_transdc_resp-reg_receiver"/>
</dbReference>
<dbReference type="CDD" id="cd00156">
    <property type="entry name" value="REC"/>
    <property type="match status" value="1"/>
</dbReference>
<dbReference type="Proteomes" id="UP001595420">
    <property type="component" value="Unassembled WGS sequence"/>
</dbReference>
<dbReference type="SMART" id="SM00448">
    <property type="entry name" value="REC"/>
    <property type="match status" value="2"/>
</dbReference>
<name>A0ABV7BYW4_9PROT</name>
<feature type="modified residue" description="4-aspartylphosphate" evidence="5">
    <location>
        <position position="812"/>
    </location>
</feature>
<dbReference type="PROSITE" id="PS50109">
    <property type="entry name" value="HIS_KIN"/>
    <property type="match status" value="1"/>
</dbReference>
<keyword evidence="7" id="KW-0472">Membrane</keyword>
<proteinExistence type="predicted"/>
<evidence type="ECO:0000313" key="10">
    <source>
        <dbReference type="EMBL" id="MFC3002817.1"/>
    </source>
</evidence>
<feature type="transmembrane region" description="Helical" evidence="7">
    <location>
        <begin position="29"/>
        <end position="50"/>
    </location>
</feature>
<dbReference type="CDD" id="cd16922">
    <property type="entry name" value="HATPase_EvgS-ArcB-TorS-like"/>
    <property type="match status" value="1"/>
</dbReference>
<feature type="modified residue" description="4-aspartylphosphate" evidence="5">
    <location>
        <position position="658"/>
    </location>
</feature>
<dbReference type="EMBL" id="JBHRSB010000008">
    <property type="protein sequence ID" value="MFC3002817.1"/>
    <property type="molecule type" value="Genomic_DNA"/>
</dbReference>
<gene>
    <name evidence="10" type="ORF">ACFOD3_23155</name>
</gene>
<keyword evidence="7" id="KW-0812">Transmembrane</keyword>
<dbReference type="PANTHER" id="PTHR45339">
    <property type="entry name" value="HYBRID SIGNAL TRANSDUCTION HISTIDINE KINASE J"/>
    <property type="match status" value="1"/>
</dbReference>
<dbReference type="SMART" id="SM00387">
    <property type="entry name" value="HATPase_c"/>
    <property type="match status" value="1"/>
</dbReference>
<feature type="domain" description="Response regulatory" evidence="9">
    <location>
        <begin position="763"/>
        <end position="880"/>
    </location>
</feature>
<dbReference type="Pfam" id="PF00072">
    <property type="entry name" value="Response_reg"/>
    <property type="match status" value="2"/>
</dbReference>
<dbReference type="CDD" id="cd00082">
    <property type="entry name" value="HisKA"/>
    <property type="match status" value="1"/>
</dbReference>
<dbReference type="Pfam" id="PF00512">
    <property type="entry name" value="HisKA"/>
    <property type="match status" value="1"/>
</dbReference>
<dbReference type="InterPro" id="IPR005467">
    <property type="entry name" value="His_kinase_dom"/>
</dbReference>